<keyword evidence="3" id="KW-1133">Transmembrane helix</keyword>
<dbReference type="PIRSF" id="PIRSF005690">
    <property type="entry name" value="GerBA"/>
    <property type="match status" value="1"/>
</dbReference>
<dbReference type="PANTHER" id="PTHR22550:SF5">
    <property type="entry name" value="LEUCINE ZIPPER PROTEIN 4"/>
    <property type="match status" value="1"/>
</dbReference>
<dbReference type="AlphaFoldDB" id="A0A3E3DZ82"/>
<dbReference type="RefSeq" id="WP_117532280.1">
    <property type="nucleotide sequence ID" value="NZ_QUSM01000003.1"/>
</dbReference>
<gene>
    <name evidence="4" type="ORF">DW687_07500</name>
</gene>
<reference evidence="4 5" key="1">
    <citation type="submission" date="2018-08" db="EMBL/GenBank/DDBJ databases">
        <title>A genome reference for cultivated species of the human gut microbiota.</title>
        <authorList>
            <person name="Zou Y."/>
            <person name="Xue W."/>
            <person name="Luo G."/>
        </authorList>
    </citation>
    <scope>NUCLEOTIDE SEQUENCE [LARGE SCALE GENOMIC DNA]</scope>
    <source>
        <strain evidence="4 5">AM25-6</strain>
    </source>
</reference>
<comment type="similarity">
    <text evidence="1">Belongs to the GerABKA family.</text>
</comment>
<feature type="transmembrane region" description="Helical" evidence="3">
    <location>
        <begin position="379"/>
        <end position="398"/>
    </location>
</feature>
<keyword evidence="2 3" id="KW-0472">Membrane</keyword>
<dbReference type="PANTHER" id="PTHR22550">
    <property type="entry name" value="SPORE GERMINATION PROTEIN"/>
    <property type="match status" value="1"/>
</dbReference>
<evidence type="ECO:0000313" key="4">
    <source>
        <dbReference type="EMBL" id="RGD74594.1"/>
    </source>
</evidence>
<dbReference type="EMBL" id="QUSM01000003">
    <property type="protein sequence ID" value="RGD74594.1"/>
    <property type="molecule type" value="Genomic_DNA"/>
</dbReference>
<protein>
    <submittedName>
        <fullName evidence="4">Spore germination protein</fullName>
    </submittedName>
</protein>
<name>A0A3E3DZ82_9FIRM</name>
<feature type="transmembrane region" description="Helical" evidence="3">
    <location>
        <begin position="245"/>
        <end position="263"/>
    </location>
</feature>
<evidence type="ECO:0000256" key="2">
    <source>
        <dbReference type="ARBA" id="ARBA00023136"/>
    </source>
</evidence>
<feature type="transmembrane region" description="Helical" evidence="3">
    <location>
        <begin position="283"/>
        <end position="304"/>
    </location>
</feature>
<feature type="transmembrane region" description="Helical" evidence="3">
    <location>
        <begin position="404"/>
        <end position="430"/>
    </location>
</feature>
<sequence length="481" mass="54431">MNKLHKSLKINTAIIKNQFNNDDTIRYRHFNNQGIDYFLMFIDGMSNSERINEDIIKAILENKKIVFKFNIIKKLEDKILYSNDVKEITTFEDMFSDLLYGNTILLIEGQNTALSIDTKGFMMRSIMEPPTDRITKGPREGFQENILTNLSMLRRKIQSPNLKLEFSSLGNITKTKTCLAYVDGLVDKKVLKEIKKRLKKIDIDSVLDVNYVLESIKDDKRSPFKTAGTYEKPDIVASKILEGRVALFVDGTPIVMTVPYLFIENFMSGDDYYLNYYFASFTRMIRIVSFFLAICIPAFYLAIITFHKEILPSNLAISIIGAREGLPCSSFTECILMIIIFEILGEAGNRSGSGASTALGIVGGLVVGQAAVEARLISAPMIIIVALSAISEIMISNVKGSVIIFRFIFIILSAMFGLYGFIIAFLFLIVHISSLESFGMSYTADVAFHSPQQFKDSFYRAPWFKMNTRPVDMSEKTDRRD</sequence>
<evidence type="ECO:0000256" key="1">
    <source>
        <dbReference type="ARBA" id="ARBA00005278"/>
    </source>
</evidence>
<comment type="caution">
    <text evidence="4">The sequence shown here is derived from an EMBL/GenBank/DDBJ whole genome shotgun (WGS) entry which is preliminary data.</text>
</comment>
<proteinExistence type="inferred from homology"/>
<dbReference type="Proteomes" id="UP000261212">
    <property type="component" value="Unassembled WGS sequence"/>
</dbReference>
<accession>A0A3E3DZ82</accession>
<dbReference type="Pfam" id="PF03323">
    <property type="entry name" value="GerA"/>
    <property type="match status" value="1"/>
</dbReference>
<organism evidence="4 5">
    <name type="scientific">Anaerofustis stercorihominis</name>
    <dbReference type="NCBI Taxonomy" id="214853"/>
    <lineage>
        <taxon>Bacteria</taxon>
        <taxon>Bacillati</taxon>
        <taxon>Bacillota</taxon>
        <taxon>Clostridia</taxon>
        <taxon>Eubacteriales</taxon>
        <taxon>Eubacteriaceae</taxon>
        <taxon>Anaerofustis</taxon>
    </lineage>
</organism>
<keyword evidence="3" id="KW-0812">Transmembrane</keyword>
<dbReference type="InterPro" id="IPR050768">
    <property type="entry name" value="UPF0353/GerABKA_families"/>
</dbReference>
<dbReference type="GO" id="GO:0016020">
    <property type="term" value="C:membrane"/>
    <property type="evidence" value="ECO:0007669"/>
    <property type="project" value="InterPro"/>
</dbReference>
<evidence type="ECO:0000256" key="3">
    <source>
        <dbReference type="SAM" id="Phobius"/>
    </source>
</evidence>
<dbReference type="GO" id="GO:0009847">
    <property type="term" value="P:spore germination"/>
    <property type="evidence" value="ECO:0007669"/>
    <property type="project" value="InterPro"/>
</dbReference>
<evidence type="ECO:0000313" key="5">
    <source>
        <dbReference type="Proteomes" id="UP000261212"/>
    </source>
</evidence>
<dbReference type="InterPro" id="IPR004995">
    <property type="entry name" value="Spore_Ger"/>
</dbReference>